<feature type="active site" description="Nucleophile" evidence="2">
    <location>
        <position position="718"/>
    </location>
</feature>
<dbReference type="InterPro" id="IPR043137">
    <property type="entry name" value="GGT_ssub_C"/>
</dbReference>
<comment type="caution">
    <text evidence="6">The sequence shown here is derived from an EMBL/GenBank/DDBJ whole genome shotgun (WGS) entry which is preliminary data.</text>
</comment>
<feature type="binding site" evidence="3">
    <location>
        <begin position="788"/>
        <end position="789"/>
    </location>
    <ligand>
        <name>L-glutamate</name>
        <dbReference type="ChEBI" id="CHEBI:29985"/>
    </ligand>
</feature>
<feature type="transmembrane region" description="Helical" evidence="5">
    <location>
        <begin position="347"/>
        <end position="369"/>
    </location>
</feature>
<dbReference type="GO" id="GO:0005886">
    <property type="term" value="C:plasma membrane"/>
    <property type="evidence" value="ECO:0007669"/>
    <property type="project" value="TreeGrafter"/>
</dbReference>
<dbReference type="Gene3D" id="3.60.20.40">
    <property type="match status" value="1"/>
</dbReference>
<dbReference type="SUPFAM" id="SSF56235">
    <property type="entry name" value="N-terminal nucleophile aminohydrolases (Ntn hydrolases)"/>
    <property type="match status" value="2"/>
</dbReference>
<proteinExistence type="predicted"/>
<dbReference type="InterPro" id="IPR029055">
    <property type="entry name" value="Ntn_hydrolases_N"/>
</dbReference>
<reference evidence="6" key="1">
    <citation type="journal article" date="2020" name="J Insects Food Feed">
        <title>The yellow mealworm (Tenebrio molitor) genome: a resource for the emerging insects as food and feed industry.</title>
        <authorList>
            <person name="Eriksson T."/>
            <person name="Andere A."/>
            <person name="Kelstrup H."/>
            <person name="Emery V."/>
            <person name="Picard C."/>
        </authorList>
    </citation>
    <scope>NUCLEOTIDE SEQUENCE</scope>
    <source>
        <strain evidence="6">Stoneville</strain>
        <tissue evidence="6">Whole head</tissue>
    </source>
</reference>
<dbReference type="InterPro" id="IPR000101">
    <property type="entry name" value="GGT_peptidase"/>
</dbReference>
<reference evidence="6" key="2">
    <citation type="submission" date="2021-08" db="EMBL/GenBank/DDBJ databases">
        <authorList>
            <person name="Eriksson T."/>
        </authorList>
    </citation>
    <scope>NUCLEOTIDE SEQUENCE</scope>
    <source>
        <strain evidence="6">Stoneville</strain>
        <tissue evidence="6">Whole head</tissue>
    </source>
</reference>
<dbReference type="PRINTS" id="PR01210">
    <property type="entry name" value="GGTRANSPTASE"/>
</dbReference>
<keyword evidence="5" id="KW-1133">Transmembrane helix</keyword>
<keyword evidence="7" id="KW-1185">Reference proteome</keyword>
<evidence type="ECO:0000313" key="7">
    <source>
        <dbReference type="Proteomes" id="UP000719412"/>
    </source>
</evidence>
<feature type="binding site" evidence="3">
    <location>
        <position position="760"/>
    </location>
    <ligand>
        <name>L-glutamate</name>
        <dbReference type="ChEBI" id="CHEBI:29985"/>
    </ligand>
</feature>
<dbReference type="Gene3D" id="1.20.5.1180">
    <property type="entry name" value="Geminin coiled-coil domain"/>
    <property type="match status" value="1"/>
</dbReference>
<evidence type="ECO:0000256" key="3">
    <source>
        <dbReference type="PIRSR" id="PIRSR600101-2"/>
    </source>
</evidence>
<dbReference type="PANTHER" id="PTHR11686:SF72">
    <property type="entry name" value="GAMMA-GLUTAMYL TRANSPEPTIDASE, ISOFORM A"/>
    <property type="match status" value="1"/>
</dbReference>
<feature type="binding site" evidence="3">
    <location>
        <position position="811"/>
    </location>
    <ligand>
        <name>L-glutamate</name>
        <dbReference type="ChEBI" id="CHEBI:29985"/>
    </ligand>
</feature>
<feature type="coiled-coil region" evidence="4">
    <location>
        <begin position="101"/>
        <end position="142"/>
    </location>
</feature>
<keyword evidence="5" id="KW-0472">Membrane</keyword>
<evidence type="ECO:0000256" key="5">
    <source>
        <dbReference type="SAM" id="Phobius"/>
    </source>
</evidence>
<gene>
    <name evidence="6" type="ORF">GEV33_014462</name>
</gene>
<dbReference type="NCBIfam" id="TIGR00066">
    <property type="entry name" value="g_glut_trans"/>
    <property type="match status" value="1"/>
</dbReference>
<name>A0A8J6H591_TENMO</name>
<dbReference type="InterPro" id="IPR022786">
    <property type="entry name" value="Geminin/Multicilin"/>
</dbReference>
<dbReference type="Proteomes" id="UP000719412">
    <property type="component" value="Unassembled WGS sequence"/>
</dbReference>
<dbReference type="Pfam" id="PF01019">
    <property type="entry name" value="G_glu_transpept"/>
    <property type="match status" value="2"/>
</dbReference>
<evidence type="ECO:0000256" key="4">
    <source>
        <dbReference type="SAM" id="Coils"/>
    </source>
</evidence>
<protein>
    <recommendedName>
        <fullName evidence="8">Gamma-glutamyltranspeptidase 1</fullName>
    </recommendedName>
</protein>
<evidence type="ECO:0000256" key="1">
    <source>
        <dbReference type="ARBA" id="ARBA00084097"/>
    </source>
</evidence>
<dbReference type="InterPro" id="IPR043138">
    <property type="entry name" value="GGT_lsub"/>
</dbReference>
<dbReference type="SUPFAM" id="SSF111469">
    <property type="entry name" value="Geminin coiled-coil domain"/>
    <property type="match status" value="1"/>
</dbReference>
<feature type="binding site" evidence="3">
    <location>
        <begin position="736"/>
        <end position="738"/>
    </location>
    <ligand>
        <name>L-glutamate</name>
        <dbReference type="ChEBI" id="CHEBI:29985"/>
    </ligand>
</feature>
<keyword evidence="1" id="KW-1199">Hemostasis impairing toxin</keyword>
<evidence type="ECO:0008006" key="8">
    <source>
        <dbReference type="Google" id="ProtNLM"/>
    </source>
</evidence>
<dbReference type="EMBL" id="JABDTM020028839">
    <property type="protein sequence ID" value="KAH0808333.1"/>
    <property type="molecule type" value="Genomic_DNA"/>
</dbReference>
<dbReference type="Pfam" id="PF07412">
    <property type="entry name" value="Geminin"/>
    <property type="match status" value="1"/>
</dbReference>
<dbReference type="Gene3D" id="1.10.246.130">
    <property type="match status" value="2"/>
</dbReference>
<accession>A0A8J6H591</accession>
<keyword evidence="4" id="KW-0175">Coiled coil</keyword>
<organism evidence="6 7">
    <name type="scientific">Tenebrio molitor</name>
    <name type="common">Yellow mealworm beetle</name>
    <dbReference type="NCBI Taxonomy" id="7067"/>
    <lineage>
        <taxon>Eukaryota</taxon>
        <taxon>Metazoa</taxon>
        <taxon>Ecdysozoa</taxon>
        <taxon>Arthropoda</taxon>
        <taxon>Hexapoda</taxon>
        <taxon>Insecta</taxon>
        <taxon>Pterygota</taxon>
        <taxon>Neoptera</taxon>
        <taxon>Endopterygota</taxon>
        <taxon>Coleoptera</taxon>
        <taxon>Polyphaga</taxon>
        <taxon>Cucujiformia</taxon>
        <taxon>Tenebrionidae</taxon>
        <taxon>Tenebrio</taxon>
    </lineage>
</organism>
<sequence>MKTGIKTDAQDQKVIIENLHKENLKNTRKTLKVLQKTAGDKENLVGRLINEKDIKLAHSNYKQEVKRKQLEDKSVQTGECTITAADLTSEEPSADYWKRLAEKREDLLNESFQENERLKETIDALQEENRICKEMLDESKNLVEVLQMTPYLNGNMGTVGEGTSKSLNTKMNEIKDEGLDQKRSNFFGKSLVERTYFFTGSPDRLIKWNRIFKHRCFFEVIAPLVSSREGPVNLQVIILLKEKKGPILQVIHYLNHDVIDEDFTVGQTLRCVGYMSGPNTMTAISIRAATAEEVGTLKRHAPNRTGSRRLRKLLRVVQIAFPVRIMTIVEHNLCKFKSKRLKKPYKFLVYAVTAVIILAIIGVIIYFLVKNNSDSERLARGAVVTNGHTCAQIGASILEKGGSAVEAAIAAMFCEGVAMPQSMGLGGGFIMTIYDKKKDVSKTLNARETAPAAATEDMYGGDSSLSTKGGLAVAVPGELRGYWEAYHKYGQNIPWADLVQPTIDLCKNGILVTKYLDKLYSSQLENLKKDKPLSEAFIDPATGKTYVEGQYVKRPRLAKTLELIAKEGADVLYNGSLTESFVQDIRDNNGIITVEDMRNYRPEWQRSIKIELPFNQVLYTAPLPGSGVILGFIMNILSGFLDYSQPTSITNWQKIIESFKYGYGKRTELGDIDINSLIQNLTSPDYAARIREQISISSTWQDPEHYGAKTVQPEDHGTAHVSVLAPNGDAVSATSTINLYFGAGFMSDSTGIILNDEMDDFSSPNITNSFDMPPSVANFIKAGKRPLSSMSPSIVVDQNGTVQLVVGAAGGTKITTSVAQITIKNLWFDVDIQEAVSDRRLHHQLFPMEVELENPYSDDEEFVEALRKIGHVCTISAPSSGFSAVTAISRKGDVMRTATDKRSLKTLLRTFSTMTNRTPRGAVAASGYKCAQIGAAILEKGGSAVDAAIASMLSEGVAVPNTMGLGGGFIMTVYIKDKGVVETLDAREVAPGGASEDMFCGDSSLSTNGGLAVAVPGELKGYWEVYKKYGGKVPWRDVVQPTIDLCNDGILVTEFVERVSLADTELLKNDECLRETFIDPKTNRPYPRGHCVTRPRLAKTLELIAENGADVLYDGSLTANFVQDICEKGGIITTEDMKNYKPEWRTPVKASLPCDRTLYTSPLPGSGVVLTLILNILSDFLDCSQPSSLTNWQRIVESFKFGFGRRTELGDPSFADFTNLVADLTSTSYAKDIRSKISDSRTCQNPDYYGAHITPPGHGTANICVLAPNGDAVAATSSINLEYCHHHRAARTHHFVVVLGRVSCQRVPESF</sequence>
<keyword evidence="5" id="KW-0812">Transmembrane</keyword>
<dbReference type="GO" id="GO:0006751">
    <property type="term" value="P:glutathione catabolic process"/>
    <property type="evidence" value="ECO:0007669"/>
    <property type="project" value="InterPro"/>
</dbReference>
<feature type="binding site" evidence="3">
    <location>
        <position position="447"/>
    </location>
    <ligand>
        <name>L-glutamate</name>
        <dbReference type="ChEBI" id="CHEBI:29985"/>
    </ligand>
</feature>
<dbReference type="FunFam" id="1.10.246.130:FF:000001">
    <property type="entry name" value="Gamma-glutamyltransferase 5 isoform 1"/>
    <property type="match status" value="2"/>
</dbReference>
<dbReference type="FunFam" id="3.60.20.40:FF:000001">
    <property type="entry name" value="Gamma-glutamyltranspeptidase 1"/>
    <property type="match status" value="1"/>
</dbReference>
<evidence type="ECO:0000256" key="2">
    <source>
        <dbReference type="PIRSR" id="PIRSR600101-1"/>
    </source>
</evidence>
<dbReference type="PANTHER" id="PTHR11686">
    <property type="entry name" value="GAMMA GLUTAMYL TRANSPEPTIDASE"/>
    <property type="match status" value="1"/>
</dbReference>
<evidence type="ECO:0000313" key="6">
    <source>
        <dbReference type="EMBL" id="KAH0808333.1"/>
    </source>
</evidence>
<keyword evidence="1" id="KW-0800">Toxin</keyword>
<dbReference type="GO" id="GO:0006275">
    <property type="term" value="P:regulation of DNA replication"/>
    <property type="evidence" value="ECO:0007669"/>
    <property type="project" value="InterPro"/>
</dbReference>
<keyword evidence="1" id="KW-1202">Platelet aggregation activating toxin</keyword>
<dbReference type="GO" id="GO:0036374">
    <property type="term" value="F:glutathione hydrolase activity"/>
    <property type="evidence" value="ECO:0007669"/>
    <property type="project" value="InterPro"/>
</dbReference>